<proteinExistence type="predicted"/>
<name>A0A3P7NXX5_9FIRM</name>
<protein>
    <submittedName>
        <fullName evidence="1">Uncharacterized protein</fullName>
    </submittedName>
</protein>
<gene>
    <name evidence="1" type="ORF">PATL70BA_1926</name>
</gene>
<dbReference type="Proteomes" id="UP000279029">
    <property type="component" value="Chromosome"/>
</dbReference>
<accession>A0A3P7NXX5</accession>
<sequence>MLIPSVLLNLCLRLKYIHVIVKGQSYLVELLHIFYVLVKLRFDSLTI</sequence>
<keyword evidence="2" id="KW-1185">Reference proteome</keyword>
<evidence type="ECO:0000313" key="1">
    <source>
        <dbReference type="EMBL" id="VDN47815.1"/>
    </source>
</evidence>
<dbReference type="AlphaFoldDB" id="A0A3P7NXX5"/>
<reference evidence="1 2" key="1">
    <citation type="submission" date="2018-09" db="EMBL/GenBank/DDBJ databases">
        <authorList>
            <person name="Postec A."/>
        </authorList>
    </citation>
    <scope>NUCLEOTIDE SEQUENCE [LARGE SCALE GENOMIC DNA]</scope>
    <source>
        <strain evidence="1">70B-A</strain>
    </source>
</reference>
<dbReference type="EMBL" id="LR130778">
    <property type="protein sequence ID" value="VDN47815.1"/>
    <property type="molecule type" value="Genomic_DNA"/>
</dbReference>
<dbReference type="KEGG" id="cbar:PATL70BA_1926"/>
<evidence type="ECO:0000313" key="2">
    <source>
        <dbReference type="Proteomes" id="UP000279029"/>
    </source>
</evidence>
<organism evidence="1 2">
    <name type="scientific">Petrocella atlantisensis</name>
    <dbReference type="NCBI Taxonomy" id="2173034"/>
    <lineage>
        <taxon>Bacteria</taxon>
        <taxon>Bacillati</taxon>
        <taxon>Bacillota</taxon>
        <taxon>Clostridia</taxon>
        <taxon>Lachnospirales</taxon>
        <taxon>Vallitaleaceae</taxon>
        <taxon>Petrocella</taxon>
    </lineage>
</organism>